<accession>A0A1E3X7V5</accession>
<dbReference type="InterPro" id="IPR027417">
    <property type="entry name" value="P-loop_NTPase"/>
</dbReference>
<dbReference type="EMBL" id="MAYW01000098">
    <property type="protein sequence ID" value="ODS31717.1"/>
    <property type="molecule type" value="Genomic_DNA"/>
</dbReference>
<dbReference type="Proteomes" id="UP000094056">
    <property type="component" value="Unassembled WGS sequence"/>
</dbReference>
<dbReference type="AlphaFoldDB" id="A0A1E3X7V5"/>
<dbReference type="Gene3D" id="3.40.50.300">
    <property type="entry name" value="P-loop containing nucleotide triphosphate hydrolases"/>
    <property type="match status" value="1"/>
</dbReference>
<evidence type="ECO:0008006" key="3">
    <source>
        <dbReference type="Google" id="ProtNLM"/>
    </source>
</evidence>
<name>A0A1E3X7V5_9BACT</name>
<protein>
    <recommendedName>
        <fullName evidence="3">HPr kinase/phosphorylase</fullName>
    </recommendedName>
</protein>
<organism evidence="1 2">
    <name type="scientific">Candidatus Scalindua rubra</name>
    <dbReference type="NCBI Taxonomy" id="1872076"/>
    <lineage>
        <taxon>Bacteria</taxon>
        <taxon>Pseudomonadati</taxon>
        <taxon>Planctomycetota</taxon>
        <taxon>Candidatus Brocadiia</taxon>
        <taxon>Candidatus Brocadiales</taxon>
        <taxon>Candidatus Scalinduaceae</taxon>
        <taxon>Candidatus Scalindua</taxon>
    </lineage>
</organism>
<comment type="caution">
    <text evidence="1">The sequence shown here is derived from an EMBL/GenBank/DDBJ whole genome shotgun (WGS) entry which is preliminary data.</text>
</comment>
<evidence type="ECO:0000313" key="1">
    <source>
        <dbReference type="EMBL" id="ODS31717.1"/>
    </source>
</evidence>
<evidence type="ECO:0000313" key="2">
    <source>
        <dbReference type="Proteomes" id="UP000094056"/>
    </source>
</evidence>
<sequence length="295" mass="34224">MDVVVAILKELRRMRLTRMYLLNYKLQSHRFSIQTGNRKLVDLCSQLYPNLRYKGNGHADIIYSLKMRNDSVTGKVYEILVDGKKKHQTSRKSELFSHLEWMITCNTLSHLQEFFQLHAGAVVKDGKTILLPAEHGYGKTTLTLSLTKCGYRCLSDDIILIDPKSIMVFPFPRSFLIKNGAIKKLTKSNLIDKKNGYYCRSEDILYFNPNIKNKYSIRKTRPYAIVELHHNRRFKNELKPISKSQMCITLLKQSFNIHNYKQKGVAILTKLVKKSKCYSLRTNNVESAVKLISQI</sequence>
<gene>
    <name evidence="1" type="ORF">SCARUB_03153</name>
</gene>
<proteinExistence type="predicted"/>
<dbReference type="SUPFAM" id="SSF53795">
    <property type="entry name" value="PEP carboxykinase-like"/>
    <property type="match status" value="1"/>
</dbReference>
<reference evidence="1 2" key="1">
    <citation type="submission" date="2016-07" db="EMBL/GenBank/DDBJ databases">
        <title>Draft genome of Scalindua rubra, obtained from a brine-seawater interface in the Red Sea, sheds light on salt adaptation in anammox bacteria.</title>
        <authorList>
            <person name="Speth D.R."/>
            <person name="Lagkouvardos I."/>
            <person name="Wang Y."/>
            <person name="Qian P.-Y."/>
            <person name="Dutilh B.E."/>
            <person name="Jetten M.S."/>
        </authorList>
    </citation>
    <scope>NUCLEOTIDE SEQUENCE [LARGE SCALE GENOMIC DNA]</scope>
    <source>
        <strain evidence="1">BSI-1</strain>
    </source>
</reference>